<dbReference type="OrthoDB" id="4034825at2759"/>
<evidence type="ECO:0000313" key="2">
    <source>
        <dbReference type="EMBL" id="SCU80536.1"/>
    </source>
</evidence>
<proteinExistence type="predicted"/>
<dbReference type="AlphaFoldDB" id="A0A1G4IU33"/>
<dbReference type="Proteomes" id="UP000191024">
    <property type="component" value="Chromosome B"/>
</dbReference>
<evidence type="ECO:0000313" key="3">
    <source>
        <dbReference type="Proteomes" id="UP000191024"/>
    </source>
</evidence>
<reference evidence="2 3" key="1">
    <citation type="submission" date="2016-03" db="EMBL/GenBank/DDBJ databases">
        <authorList>
            <person name="Devillers H."/>
        </authorList>
    </citation>
    <scope>NUCLEOTIDE SEQUENCE [LARGE SCALE GENOMIC DNA]</scope>
    <source>
        <strain evidence="2">CBS 11717</strain>
    </source>
</reference>
<feature type="region of interest" description="Disordered" evidence="1">
    <location>
        <begin position="94"/>
        <end position="114"/>
    </location>
</feature>
<gene>
    <name evidence="2" type="ORF">LAMI_0B02828G</name>
</gene>
<accession>A0A1G4IU33</accession>
<sequence>MLQDPSERQPIRLVYNTADKNFQTNRANDVKRSILRKIRQNCWSQSTISERHPWSTNTELINERSTVKEKSVVFDVDSSNASILRCSINSSMKPSAFRDGESYQKSSTTRKRSADKKTNLNILNGSLSIFLAGDDRSEMRFSVHDYRKRITSAALQKAVENTTTISNAIKSTDQLIHVLHSYCEKNAAGGNSGDANGSNKFSSAKKADGVPQLQSLATRILETHVLQFVSSDKVSCFNSALERLSEWRSSEGYWKRRKARAGSSQSRMELHSVPPTLLESLEFQIEVSAGKKTTPRNEIAVLELLTQTYAIQLLQTKKLLQAVIETLEITETAEFCDHQLVLACVEGLLMSSVSSNNAELVVGLDRIIKTIVYRDPTRCRATEKWCIYLAKKLANDYSIARLFVEEVRDICATVNDTPSWLTIFNTDRPTGAIASRDSTSTYGNETRGTTRRSATQNTVLLSLADADTDLGNDDGLKQWLHHARVSLSQNVREHLQGHVSSRSRVLRKACRVKRKASKAIDAARTHRGPISFLRDLVGKTKRHQPTPPPEIRSVWHQRPAPDTTYFCDNTTYSDVVIKPSRCAYLRQKKDRFMFVFFGEEKWG</sequence>
<name>A0A1G4IU33_9SACH</name>
<organism evidence="2 3">
    <name type="scientific">Lachancea mirantina</name>
    <dbReference type="NCBI Taxonomy" id="1230905"/>
    <lineage>
        <taxon>Eukaryota</taxon>
        <taxon>Fungi</taxon>
        <taxon>Dikarya</taxon>
        <taxon>Ascomycota</taxon>
        <taxon>Saccharomycotina</taxon>
        <taxon>Saccharomycetes</taxon>
        <taxon>Saccharomycetales</taxon>
        <taxon>Saccharomycetaceae</taxon>
        <taxon>Lachancea</taxon>
    </lineage>
</organism>
<keyword evidence="3" id="KW-1185">Reference proteome</keyword>
<protein>
    <submittedName>
        <fullName evidence="2">LAMI_0B02828g1_1</fullName>
    </submittedName>
</protein>
<dbReference type="EMBL" id="LT598464">
    <property type="protein sequence ID" value="SCU80536.1"/>
    <property type="molecule type" value="Genomic_DNA"/>
</dbReference>
<evidence type="ECO:0000256" key="1">
    <source>
        <dbReference type="SAM" id="MobiDB-lite"/>
    </source>
</evidence>